<name>A0AB39MHX5_9ACTN</name>
<reference evidence="1" key="1">
    <citation type="submission" date="2024-07" db="EMBL/GenBank/DDBJ databases">
        <authorList>
            <person name="Yu S.T."/>
        </authorList>
    </citation>
    <scope>NUCLEOTIDE SEQUENCE</scope>
    <source>
        <strain evidence="1">R08</strain>
    </source>
</reference>
<gene>
    <name evidence="1" type="ORF">AB5J58_32700</name>
</gene>
<protein>
    <submittedName>
        <fullName evidence="1">Uncharacterized protein</fullName>
    </submittedName>
</protein>
<dbReference type="RefSeq" id="WP_369190144.1">
    <property type="nucleotide sequence ID" value="NZ_CP163431.1"/>
</dbReference>
<sequence>MAFYLVVDGKTNAHGEADSFVVRASGRRLAAATAPLADRKGATVVKLGDGREYPNGVMLSSLVDHEPAELPAEVALTPFGA</sequence>
<accession>A0AB39MHX5</accession>
<organism evidence="1">
    <name type="scientific">Streptomyces sp. R08</name>
    <dbReference type="NCBI Taxonomy" id="3238624"/>
    <lineage>
        <taxon>Bacteria</taxon>
        <taxon>Bacillati</taxon>
        <taxon>Actinomycetota</taxon>
        <taxon>Actinomycetes</taxon>
        <taxon>Kitasatosporales</taxon>
        <taxon>Streptomycetaceae</taxon>
        <taxon>Streptomyces</taxon>
    </lineage>
</organism>
<dbReference type="EMBL" id="CP163431">
    <property type="protein sequence ID" value="XDQ04632.1"/>
    <property type="molecule type" value="Genomic_DNA"/>
</dbReference>
<evidence type="ECO:0000313" key="1">
    <source>
        <dbReference type="EMBL" id="XDQ04632.1"/>
    </source>
</evidence>
<dbReference type="AlphaFoldDB" id="A0AB39MHX5"/>
<proteinExistence type="predicted"/>